<accession>A0AAN7T7K6</accession>
<dbReference type="EMBL" id="JAVRRJ010000001">
    <property type="protein sequence ID" value="KAK5091297.1"/>
    <property type="molecule type" value="Genomic_DNA"/>
</dbReference>
<reference evidence="6 7" key="1">
    <citation type="submission" date="2023-08" db="EMBL/GenBank/DDBJ databases">
        <title>Black Yeasts Isolated from many extreme environments.</title>
        <authorList>
            <person name="Coleine C."/>
            <person name="Stajich J.E."/>
            <person name="Selbmann L."/>
        </authorList>
    </citation>
    <scope>NUCLEOTIDE SEQUENCE [LARGE SCALE GENOMIC DNA]</scope>
    <source>
        <strain evidence="6 7">CCFEE 5910</strain>
    </source>
</reference>
<gene>
    <name evidence="6" type="ORF">LTR05_001480</name>
</gene>
<evidence type="ECO:0000256" key="3">
    <source>
        <dbReference type="ARBA" id="ARBA00023163"/>
    </source>
</evidence>
<keyword evidence="3" id="KW-0804">Transcription</keyword>
<feature type="compositionally biased region" description="Basic and acidic residues" evidence="5">
    <location>
        <begin position="286"/>
        <end position="307"/>
    </location>
</feature>
<evidence type="ECO:0000256" key="4">
    <source>
        <dbReference type="ARBA" id="ARBA00023242"/>
    </source>
</evidence>
<sequence>MGGEGNSHKRPGSPPGDLSMPPAKMSKSGHLQINYLKREKKEVIPLATPEEPMPRLIRLLQEYDAVLQRHESLAGNLGACPVGPILLKRFERLFEGPPRILKSNSRDPNISWLDVVEFAQNKPEQFDLEKTRNGIRVCQFYLKQCRVEISEEDYVLIRSGMPQKLIPPQPILEDEEKELGVIDVLDLSARARQVAHRIKNRRTAILARREAEGDVARNVLRSNDLPPSPAFEHNGVLPAAPEQPPQSRAPPVSSIPSPTMPSSGFTAVNTRHSLPPSETQPFSMMREIHHDHQQEPVRRESAVREPISDGTSTHTPAQHHSHRMSDPKPTAAVGDDWMSKFLTPSERAAGLTVDQVRRENLTSPYRTTSRGETGPTIDDSNRMSSMPPTKQETRRQSEGTLPEKAVSVASTEGQGPSVPIPNTPASLMPQQKPQNWIRDDGGPHKAEMISRMETMKRGERVIPPCDRCRRLHMDCTKNLTACLGCTKKHAKCSWKDVSMDELESTAPAAREREKEQDNIVATTASDWDNMLKYNKPDQLEQDRTSPSSSSVPTAEAALDISSNKASTPRMHSPPQNGIARSSNHLQESPRLDVRPPPLEQQLRDATEDRTHQLGATSRFSPFPRPFSQHQYSNQLKDESADTGDRLAAIANQVYRSASQNTNRYGMLITTFGDTVYAIAGKVIFSKQSD</sequence>
<dbReference type="Proteomes" id="UP001309876">
    <property type="component" value="Unassembled WGS sequence"/>
</dbReference>
<feature type="compositionally biased region" description="Basic and acidic residues" evidence="5">
    <location>
        <begin position="534"/>
        <end position="543"/>
    </location>
</feature>
<evidence type="ECO:0000256" key="1">
    <source>
        <dbReference type="ARBA" id="ARBA00023015"/>
    </source>
</evidence>
<dbReference type="GO" id="GO:0003677">
    <property type="term" value="F:DNA binding"/>
    <property type="evidence" value="ECO:0007669"/>
    <property type="project" value="UniProtKB-KW"/>
</dbReference>
<dbReference type="SUPFAM" id="SSF57701">
    <property type="entry name" value="Zn2/Cys6 DNA-binding domain"/>
    <property type="match status" value="1"/>
</dbReference>
<keyword evidence="7" id="KW-1185">Reference proteome</keyword>
<dbReference type="CDD" id="cd00067">
    <property type="entry name" value="GAL4"/>
    <property type="match status" value="1"/>
</dbReference>
<keyword evidence="2" id="KW-0238">DNA-binding</keyword>
<feature type="compositionally biased region" description="Polar residues" evidence="5">
    <location>
        <begin position="254"/>
        <end position="282"/>
    </location>
</feature>
<dbReference type="AlphaFoldDB" id="A0AAN7T7K6"/>
<proteinExistence type="predicted"/>
<dbReference type="InterPro" id="IPR001138">
    <property type="entry name" value="Zn2Cys6_DnaBD"/>
</dbReference>
<feature type="region of interest" description="Disordered" evidence="5">
    <location>
        <begin position="1"/>
        <end position="29"/>
    </location>
</feature>
<protein>
    <recommendedName>
        <fullName evidence="8">Zn(2)-C6 fungal-type domain-containing protein</fullName>
    </recommendedName>
</protein>
<feature type="region of interest" description="Disordered" evidence="5">
    <location>
        <begin position="365"/>
        <end position="418"/>
    </location>
</feature>
<evidence type="ECO:0000313" key="7">
    <source>
        <dbReference type="Proteomes" id="UP001309876"/>
    </source>
</evidence>
<evidence type="ECO:0000256" key="2">
    <source>
        <dbReference type="ARBA" id="ARBA00023125"/>
    </source>
</evidence>
<feature type="region of interest" description="Disordered" evidence="5">
    <location>
        <begin position="504"/>
        <end position="596"/>
    </location>
</feature>
<organism evidence="6 7">
    <name type="scientific">Lithohypha guttulata</name>
    <dbReference type="NCBI Taxonomy" id="1690604"/>
    <lineage>
        <taxon>Eukaryota</taxon>
        <taxon>Fungi</taxon>
        <taxon>Dikarya</taxon>
        <taxon>Ascomycota</taxon>
        <taxon>Pezizomycotina</taxon>
        <taxon>Eurotiomycetes</taxon>
        <taxon>Chaetothyriomycetidae</taxon>
        <taxon>Chaetothyriales</taxon>
        <taxon>Trichomeriaceae</taxon>
        <taxon>Lithohypha</taxon>
    </lineage>
</organism>
<comment type="caution">
    <text evidence="6">The sequence shown here is derived from an EMBL/GenBank/DDBJ whole genome shotgun (WGS) entry which is preliminary data.</text>
</comment>
<evidence type="ECO:0000313" key="6">
    <source>
        <dbReference type="EMBL" id="KAK5091297.1"/>
    </source>
</evidence>
<dbReference type="GO" id="GO:0008270">
    <property type="term" value="F:zinc ion binding"/>
    <property type="evidence" value="ECO:0007669"/>
    <property type="project" value="InterPro"/>
</dbReference>
<name>A0AAN7T7K6_9EURO</name>
<evidence type="ECO:0000256" key="5">
    <source>
        <dbReference type="SAM" id="MobiDB-lite"/>
    </source>
</evidence>
<feature type="region of interest" description="Disordered" evidence="5">
    <location>
        <begin position="218"/>
        <end position="332"/>
    </location>
</feature>
<keyword evidence="1" id="KW-0805">Transcription regulation</keyword>
<dbReference type="GO" id="GO:0000981">
    <property type="term" value="F:DNA-binding transcription factor activity, RNA polymerase II-specific"/>
    <property type="evidence" value="ECO:0007669"/>
    <property type="project" value="InterPro"/>
</dbReference>
<evidence type="ECO:0008006" key="8">
    <source>
        <dbReference type="Google" id="ProtNLM"/>
    </source>
</evidence>
<keyword evidence="4" id="KW-0539">Nucleus</keyword>
<feature type="compositionally biased region" description="Polar residues" evidence="5">
    <location>
        <begin position="573"/>
        <end position="586"/>
    </location>
</feature>
<dbReference type="InterPro" id="IPR036864">
    <property type="entry name" value="Zn2-C6_fun-type_DNA-bd_sf"/>
</dbReference>